<evidence type="ECO:0000256" key="1">
    <source>
        <dbReference type="SAM" id="MobiDB-lite"/>
    </source>
</evidence>
<comment type="caution">
    <text evidence="2">The sequence shown here is derived from an EMBL/GenBank/DDBJ whole genome shotgun (WGS) entry which is preliminary data.</text>
</comment>
<keyword evidence="3" id="KW-1185">Reference proteome</keyword>
<organism evidence="2 3">
    <name type="scientific">Hibiscus sabdariffa</name>
    <name type="common">roselle</name>
    <dbReference type="NCBI Taxonomy" id="183260"/>
    <lineage>
        <taxon>Eukaryota</taxon>
        <taxon>Viridiplantae</taxon>
        <taxon>Streptophyta</taxon>
        <taxon>Embryophyta</taxon>
        <taxon>Tracheophyta</taxon>
        <taxon>Spermatophyta</taxon>
        <taxon>Magnoliopsida</taxon>
        <taxon>eudicotyledons</taxon>
        <taxon>Gunneridae</taxon>
        <taxon>Pentapetalae</taxon>
        <taxon>rosids</taxon>
        <taxon>malvids</taxon>
        <taxon>Malvales</taxon>
        <taxon>Malvaceae</taxon>
        <taxon>Malvoideae</taxon>
        <taxon>Hibiscus</taxon>
    </lineage>
</organism>
<dbReference type="Proteomes" id="UP001396334">
    <property type="component" value="Unassembled WGS sequence"/>
</dbReference>
<name>A0ABR2NS30_9ROSI</name>
<dbReference type="EMBL" id="JBBPBN010000106">
    <property type="protein sequence ID" value="KAK8978903.1"/>
    <property type="molecule type" value="Genomic_DNA"/>
</dbReference>
<gene>
    <name evidence="2" type="ORF">V6N11_030949</name>
</gene>
<sequence length="159" mass="17612">MVSAKNDCQSRNNKSQIGSGRASPTLSSLRIQASVKSSFTLLGNEIQDTTGKQKTFLARHCVLERRKPLQRTWCALEVSIDFLAKGSNLVSVFGSSIDTLDLTLFPADARVPQRLHLVWEFRIIRGIGSQVCNSPYEIFTSFLHMCFVGTVCGALWSLS</sequence>
<accession>A0ABR2NS30</accession>
<evidence type="ECO:0000313" key="2">
    <source>
        <dbReference type="EMBL" id="KAK8978903.1"/>
    </source>
</evidence>
<evidence type="ECO:0000313" key="3">
    <source>
        <dbReference type="Proteomes" id="UP001396334"/>
    </source>
</evidence>
<proteinExistence type="predicted"/>
<reference evidence="2 3" key="1">
    <citation type="journal article" date="2024" name="G3 (Bethesda)">
        <title>Genome assembly of Hibiscus sabdariffa L. provides insights into metabolisms of medicinal natural products.</title>
        <authorList>
            <person name="Kim T."/>
        </authorList>
    </citation>
    <scope>NUCLEOTIDE SEQUENCE [LARGE SCALE GENOMIC DNA]</scope>
    <source>
        <strain evidence="2">TK-2024</strain>
        <tissue evidence="2">Old leaves</tissue>
    </source>
</reference>
<feature type="region of interest" description="Disordered" evidence="1">
    <location>
        <begin position="1"/>
        <end position="23"/>
    </location>
</feature>
<protein>
    <submittedName>
        <fullName evidence="2">Uncharacterized protein</fullName>
    </submittedName>
</protein>